<sequence length="72" mass="7816">MAIRSRLLEADLPVGDRQTTDTQEIALAITRTGALLWNGQQVNRPELKARLALAAAGPEETVIRFEPDASTS</sequence>
<dbReference type="OrthoDB" id="9798629at2"/>
<protein>
    <submittedName>
        <fullName evidence="1">Uncharacterized protein</fullName>
    </submittedName>
</protein>
<name>A0A0H0XS77_9SPHN</name>
<proteinExistence type="predicted"/>
<accession>A0A0H0XS77</accession>
<dbReference type="Proteomes" id="UP000053455">
    <property type="component" value="Unassembled WGS sequence"/>
</dbReference>
<evidence type="ECO:0000313" key="2">
    <source>
        <dbReference type="Proteomes" id="UP000053455"/>
    </source>
</evidence>
<evidence type="ECO:0000313" key="1">
    <source>
        <dbReference type="EMBL" id="KLI64821.1"/>
    </source>
</evidence>
<dbReference type="STRING" id="874156.GCA_001021555_00328"/>
<organism evidence="1 2">
    <name type="scientific">Aurantiacibacter marinus</name>
    <dbReference type="NCBI Taxonomy" id="874156"/>
    <lineage>
        <taxon>Bacteria</taxon>
        <taxon>Pseudomonadati</taxon>
        <taxon>Pseudomonadota</taxon>
        <taxon>Alphaproteobacteria</taxon>
        <taxon>Sphingomonadales</taxon>
        <taxon>Erythrobacteraceae</taxon>
        <taxon>Aurantiacibacter</taxon>
    </lineage>
</organism>
<comment type="caution">
    <text evidence="1">The sequence shown here is derived from an EMBL/GenBank/DDBJ whole genome shotgun (WGS) entry which is preliminary data.</text>
</comment>
<dbReference type="AlphaFoldDB" id="A0A0H0XS77"/>
<dbReference type="RefSeq" id="WP_047092689.1">
    <property type="nucleotide sequence ID" value="NZ_LBHU01000001.1"/>
</dbReference>
<keyword evidence="2" id="KW-1185">Reference proteome</keyword>
<dbReference type="EMBL" id="LBHU01000001">
    <property type="protein sequence ID" value="KLI64821.1"/>
    <property type="molecule type" value="Genomic_DNA"/>
</dbReference>
<reference evidence="1 2" key="1">
    <citation type="submission" date="2015-04" db="EMBL/GenBank/DDBJ databases">
        <title>The draft genome sequence of Erythrobacter marinus HWDM-33.</title>
        <authorList>
            <person name="Zhuang L."/>
            <person name="Liu Y."/>
            <person name="Shao Z."/>
        </authorList>
    </citation>
    <scope>NUCLEOTIDE SEQUENCE [LARGE SCALE GENOMIC DNA]</scope>
    <source>
        <strain evidence="1 2">HWDM-33</strain>
    </source>
</reference>
<dbReference type="PATRIC" id="fig|874156.12.peg.982"/>
<gene>
    <name evidence="1" type="ORF">AAV99_04740</name>
</gene>